<dbReference type="Proteomes" id="UP000230906">
    <property type="component" value="Unassembled WGS sequence"/>
</dbReference>
<dbReference type="AlphaFoldDB" id="A0A2H0RFW5"/>
<dbReference type="PANTHER" id="PTHR43649">
    <property type="entry name" value="ARABINOSE-BINDING PROTEIN-RELATED"/>
    <property type="match status" value="1"/>
</dbReference>
<keyword evidence="1" id="KW-0472">Membrane</keyword>
<organism evidence="2 3">
    <name type="scientific">Candidatus Vogelbacteria bacterium CG10_big_fil_rev_8_21_14_0_10_50_13</name>
    <dbReference type="NCBI Taxonomy" id="1975044"/>
    <lineage>
        <taxon>Bacteria</taxon>
        <taxon>Candidatus Vogeliibacteriota</taxon>
    </lineage>
</organism>
<gene>
    <name evidence="2" type="ORF">COV09_01775</name>
</gene>
<evidence type="ECO:0008006" key="4">
    <source>
        <dbReference type="Google" id="ProtNLM"/>
    </source>
</evidence>
<comment type="caution">
    <text evidence="2">The sequence shown here is derived from an EMBL/GenBank/DDBJ whole genome shotgun (WGS) entry which is preliminary data.</text>
</comment>
<keyword evidence="1" id="KW-1133">Transmembrane helix</keyword>
<keyword evidence="1" id="KW-0812">Transmembrane</keyword>
<evidence type="ECO:0000313" key="2">
    <source>
        <dbReference type="EMBL" id="PIR45393.1"/>
    </source>
</evidence>
<proteinExistence type="predicted"/>
<accession>A0A2H0RFW5</accession>
<evidence type="ECO:0000256" key="1">
    <source>
        <dbReference type="SAM" id="Phobius"/>
    </source>
</evidence>
<dbReference type="EMBL" id="PCYJ01000026">
    <property type="protein sequence ID" value="PIR45393.1"/>
    <property type="molecule type" value="Genomic_DNA"/>
</dbReference>
<sequence length="433" mass="46487">MKDLSLFQLVLLSLFGIAIVVGVMVFAGIIPGFRAPSGGTYGTVTVWGTFPARAMEDFVNDFNKANKSILTLDYVARPEETFESDLLQVLATGQGPDLIILRSDLIYRQGDKLLAIPAESLSPRDFRDTFVTAGEIFLLPGGTRALPLLVDPMVMYYNQSILQSAAVAKVPATWTAFIAALNGINIIDTRGNITRTGAAVGEFVNYDNAKEFLSLLFLQAGTPIVALGNNGYTSVLADNFGFTLSPGQAALDFFAQFANPSKTTYSWNRSLPEAKDALAAGILATYFGFAGEEAEVRAKNPNLDLDVAIVPQRGTGERATLAHVYGVGIAQASPNLEAAAVAAVMLSAPESVALLSSILGLPPARRDLLTTGTTDPFDQIYYESALLGRTWLDPDPTQTEAIWRAMVERVTTGRALSLDSISRGSQELEALFR</sequence>
<dbReference type="PANTHER" id="PTHR43649:SF12">
    <property type="entry name" value="DIACETYLCHITOBIOSE BINDING PROTEIN DASA"/>
    <property type="match status" value="1"/>
</dbReference>
<name>A0A2H0RFW5_9BACT</name>
<dbReference type="InterPro" id="IPR006059">
    <property type="entry name" value="SBP"/>
</dbReference>
<evidence type="ECO:0000313" key="3">
    <source>
        <dbReference type="Proteomes" id="UP000230906"/>
    </source>
</evidence>
<dbReference type="Pfam" id="PF13416">
    <property type="entry name" value="SBP_bac_8"/>
    <property type="match status" value="1"/>
</dbReference>
<reference evidence="2 3" key="1">
    <citation type="submission" date="2017-09" db="EMBL/GenBank/DDBJ databases">
        <title>Depth-based differentiation of microbial function through sediment-hosted aquifers and enrichment of novel symbionts in the deep terrestrial subsurface.</title>
        <authorList>
            <person name="Probst A.J."/>
            <person name="Ladd B."/>
            <person name="Jarett J.K."/>
            <person name="Geller-Mcgrath D.E."/>
            <person name="Sieber C.M."/>
            <person name="Emerson J.B."/>
            <person name="Anantharaman K."/>
            <person name="Thomas B.C."/>
            <person name="Malmstrom R."/>
            <person name="Stieglmeier M."/>
            <person name="Klingl A."/>
            <person name="Woyke T."/>
            <person name="Ryan C.M."/>
            <person name="Banfield J.F."/>
        </authorList>
    </citation>
    <scope>NUCLEOTIDE SEQUENCE [LARGE SCALE GENOMIC DNA]</scope>
    <source>
        <strain evidence="2">CG10_big_fil_rev_8_21_14_0_10_50_13</strain>
    </source>
</reference>
<dbReference type="SUPFAM" id="SSF53850">
    <property type="entry name" value="Periplasmic binding protein-like II"/>
    <property type="match status" value="1"/>
</dbReference>
<feature type="transmembrane region" description="Helical" evidence="1">
    <location>
        <begin position="6"/>
        <end position="30"/>
    </location>
</feature>
<protein>
    <recommendedName>
        <fullName evidence="4">Sugar ABC transporter substrate-binding protein</fullName>
    </recommendedName>
</protein>
<dbReference type="Gene3D" id="3.40.190.10">
    <property type="entry name" value="Periplasmic binding protein-like II"/>
    <property type="match status" value="1"/>
</dbReference>
<dbReference type="InterPro" id="IPR050490">
    <property type="entry name" value="Bact_solute-bd_prot1"/>
</dbReference>